<dbReference type="Pfam" id="PF00646">
    <property type="entry name" value="F-box"/>
    <property type="match status" value="1"/>
</dbReference>
<dbReference type="OrthoDB" id="10292141at2759"/>
<dbReference type="InterPro" id="IPR001810">
    <property type="entry name" value="F-box_dom"/>
</dbReference>
<dbReference type="InterPro" id="IPR011043">
    <property type="entry name" value="Gal_Oxase/kelch_b-propeller"/>
</dbReference>
<dbReference type="PANTHER" id="PTHR31672:SF2">
    <property type="entry name" value="F-BOX DOMAIN-CONTAINING PROTEIN"/>
    <property type="match status" value="1"/>
</dbReference>
<proteinExistence type="predicted"/>
<dbReference type="EMBL" id="KZ772796">
    <property type="protein sequence ID" value="PTQ30491.1"/>
    <property type="molecule type" value="Genomic_DNA"/>
</dbReference>
<dbReference type="InterPro" id="IPR050796">
    <property type="entry name" value="SCF_F-box_component"/>
</dbReference>
<gene>
    <name evidence="2" type="ORF">MARPO_0124s0057</name>
</gene>
<feature type="domain" description="F-box" evidence="1">
    <location>
        <begin position="55"/>
        <end position="84"/>
    </location>
</feature>
<protein>
    <recommendedName>
        <fullName evidence="1">F-box domain-containing protein</fullName>
    </recommendedName>
</protein>
<organism evidence="2 3">
    <name type="scientific">Marchantia polymorpha</name>
    <name type="common">Common liverwort</name>
    <name type="synonym">Marchantia aquatica</name>
    <dbReference type="NCBI Taxonomy" id="3197"/>
    <lineage>
        <taxon>Eukaryota</taxon>
        <taxon>Viridiplantae</taxon>
        <taxon>Streptophyta</taxon>
        <taxon>Embryophyta</taxon>
        <taxon>Marchantiophyta</taxon>
        <taxon>Marchantiopsida</taxon>
        <taxon>Marchantiidae</taxon>
        <taxon>Marchantiales</taxon>
        <taxon>Marchantiaceae</taxon>
        <taxon>Marchantia</taxon>
    </lineage>
</organism>
<evidence type="ECO:0000313" key="2">
    <source>
        <dbReference type="EMBL" id="PTQ30491.1"/>
    </source>
</evidence>
<evidence type="ECO:0000313" key="3">
    <source>
        <dbReference type="Proteomes" id="UP000244005"/>
    </source>
</evidence>
<reference evidence="3" key="1">
    <citation type="journal article" date="2017" name="Cell">
        <title>Insights into land plant evolution garnered from the Marchantia polymorpha genome.</title>
        <authorList>
            <person name="Bowman J.L."/>
            <person name="Kohchi T."/>
            <person name="Yamato K.T."/>
            <person name="Jenkins J."/>
            <person name="Shu S."/>
            <person name="Ishizaki K."/>
            <person name="Yamaoka S."/>
            <person name="Nishihama R."/>
            <person name="Nakamura Y."/>
            <person name="Berger F."/>
            <person name="Adam C."/>
            <person name="Aki S.S."/>
            <person name="Althoff F."/>
            <person name="Araki T."/>
            <person name="Arteaga-Vazquez M.A."/>
            <person name="Balasubrmanian S."/>
            <person name="Barry K."/>
            <person name="Bauer D."/>
            <person name="Boehm C.R."/>
            <person name="Briginshaw L."/>
            <person name="Caballero-Perez J."/>
            <person name="Catarino B."/>
            <person name="Chen F."/>
            <person name="Chiyoda S."/>
            <person name="Chovatia M."/>
            <person name="Davies K.M."/>
            <person name="Delmans M."/>
            <person name="Demura T."/>
            <person name="Dierschke T."/>
            <person name="Dolan L."/>
            <person name="Dorantes-Acosta A.E."/>
            <person name="Eklund D.M."/>
            <person name="Florent S.N."/>
            <person name="Flores-Sandoval E."/>
            <person name="Fujiyama A."/>
            <person name="Fukuzawa H."/>
            <person name="Galik B."/>
            <person name="Grimanelli D."/>
            <person name="Grimwood J."/>
            <person name="Grossniklaus U."/>
            <person name="Hamada T."/>
            <person name="Haseloff J."/>
            <person name="Hetherington A.J."/>
            <person name="Higo A."/>
            <person name="Hirakawa Y."/>
            <person name="Hundley H.N."/>
            <person name="Ikeda Y."/>
            <person name="Inoue K."/>
            <person name="Inoue S.I."/>
            <person name="Ishida S."/>
            <person name="Jia Q."/>
            <person name="Kakita M."/>
            <person name="Kanazawa T."/>
            <person name="Kawai Y."/>
            <person name="Kawashima T."/>
            <person name="Kennedy M."/>
            <person name="Kinose K."/>
            <person name="Kinoshita T."/>
            <person name="Kohara Y."/>
            <person name="Koide E."/>
            <person name="Komatsu K."/>
            <person name="Kopischke S."/>
            <person name="Kubo M."/>
            <person name="Kyozuka J."/>
            <person name="Lagercrantz U."/>
            <person name="Lin S.S."/>
            <person name="Lindquist E."/>
            <person name="Lipzen A.M."/>
            <person name="Lu C.W."/>
            <person name="De Luna E."/>
            <person name="Martienssen R.A."/>
            <person name="Minamino N."/>
            <person name="Mizutani M."/>
            <person name="Mizutani M."/>
            <person name="Mochizuki N."/>
            <person name="Monte I."/>
            <person name="Mosher R."/>
            <person name="Nagasaki H."/>
            <person name="Nakagami H."/>
            <person name="Naramoto S."/>
            <person name="Nishitani K."/>
            <person name="Ohtani M."/>
            <person name="Okamoto T."/>
            <person name="Okumura M."/>
            <person name="Phillips J."/>
            <person name="Pollak B."/>
            <person name="Reinders A."/>
            <person name="Rovekamp M."/>
            <person name="Sano R."/>
            <person name="Sawa S."/>
            <person name="Schmid M.W."/>
            <person name="Shirakawa M."/>
            <person name="Solano R."/>
            <person name="Spunde A."/>
            <person name="Suetsugu N."/>
            <person name="Sugano S."/>
            <person name="Sugiyama A."/>
            <person name="Sun R."/>
            <person name="Suzuki Y."/>
            <person name="Takenaka M."/>
            <person name="Takezawa D."/>
            <person name="Tomogane H."/>
            <person name="Tsuzuki M."/>
            <person name="Ueda T."/>
            <person name="Umeda M."/>
            <person name="Ward J.M."/>
            <person name="Watanabe Y."/>
            <person name="Yazaki K."/>
            <person name="Yokoyama R."/>
            <person name="Yoshitake Y."/>
            <person name="Yotsui I."/>
            <person name="Zachgo S."/>
            <person name="Schmutz J."/>
        </authorList>
    </citation>
    <scope>NUCLEOTIDE SEQUENCE [LARGE SCALE GENOMIC DNA]</scope>
    <source>
        <strain evidence="3">Tak-1</strain>
    </source>
</reference>
<dbReference type="SUPFAM" id="SSF50965">
    <property type="entry name" value="Galactose oxidase, central domain"/>
    <property type="match status" value="1"/>
</dbReference>
<name>A0A2R6W9G1_MARPO</name>
<dbReference type="AlphaFoldDB" id="A0A2R6W9G1"/>
<evidence type="ECO:0000259" key="1">
    <source>
        <dbReference type="Pfam" id="PF00646"/>
    </source>
</evidence>
<accession>A0A2R6W9G1</accession>
<dbReference type="PANTHER" id="PTHR31672">
    <property type="entry name" value="BNACNNG10540D PROTEIN"/>
    <property type="match status" value="1"/>
</dbReference>
<dbReference type="Proteomes" id="UP000244005">
    <property type="component" value="Unassembled WGS sequence"/>
</dbReference>
<keyword evidence="3" id="KW-1185">Reference proteome</keyword>
<dbReference type="Gramene" id="Mp5g02660.1">
    <property type="protein sequence ID" value="Mp5g02660.1.cds1"/>
    <property type="gene ID" value="Mp5g02660"/>
</dbReference>
<sequence length="472" mass="53903">MAKDDGAKRAVTCANVLHKSWYRLLQISKKKKRSQRLKKDKGVTNDDEGAGEMAIPEHLVETILSRIPYPHVFKTRFLSKQWYAKFPVDDGDENFPTPFQETIKSSSTMWPSFCPVYLNPAGSLIGFNSTTKSWQVISVSASVPSILFYPNARRERRLYFGGSLLAILDCGICQRPTADHHLFVMNIQSGSWREIAVSEDRRLGINTYLLLINEVGMDGYKVLVNQYYNSSSSPFKTDVYESNSAGSSWTTSNYRSEFTNSPTEFSEYCLYHDGNLFCMEPEGKVGPIELVDLVDPEVVRLWKFNLKMGVWTESAHTIQLHGKAWSVGGVFRCGSRLMLAVIHEEPEIETEIETDIDDIEESWEYIDSLNLRPRARIYEINAERLDFVEVSISPLDIYPGSILMSDRHCIYFAHVLYNRTSVACYNIRDDTWSRLPSPPPDFCRSPNRALRRPFNPWARSAYEPGVNPFAST</sequence>